<protein>
    <submittedName>
        <fullName evidence="1">Uncharacterized protein</fullName>
    </submittedName>
</protein>
<name>A0A5J4SA28_9ZZZZ</name>
<dbReference type="AlphaFoldDB" id="A0A5J4SA28"/>
<dbReference type="EMBL" id="SNRY01000299">
    <property type="protein sequence ID" value="KAA6342907.1"/>
    <property type="molecule type" value="Genomic_DNA"/>
</dbReference>
<accession>A0A5J4SA28</accession>
<sequence length="73" mass="8538">MKFIEVTLITGTKIYINLEFVKIYKIYQYKDSAATRIYIINPDGEICEHDVQEKAEELIAKIRQANCVKLEVK</sequence>
<reference evidence="1" key="1">
    <citation type="submission" date="2019-03" db="EMBL/GenBank/DDBJ databases">
        <title>Single cell metagenomics reveals metabolic interactions within the superorganism composed of flagellate Streblomastix strix and complex community of Bacteroidetes bacteria on its surface.</title>
        <authorList>
            <person name="Treitli S.C."/>
            <person name="Kolisko M."/>
            <person name="Husnik F."/>
            <person name="Keeling P."/>
            <person name="Hampl V."/>
        </authorList>
    </citation>
    <scope>NUCLEOTIDE SEQUENCE</scope>
    <source>
        <strain evidence="1">STM</strain>
    </source>
</reference>
<organism evidence="1">
    <name type="scientific">termite gut metagenome</name>
    <dbReference type="NCBI Taxonomy" id="433724"/>
    <lineage>
        <taxon>unclassified sequences</taxon>
        <taxon>metagenomes</taxon>
        <taxon>organismal metagenomes</taxon>
    </lineage>
</organism>
<comment type="caution">
    <text evidence="1">The sequence shown here is derived from an EMBL/GenBank/DDBJ whole genome shotgun (WGS) entry which is preliminary data.</text>
</comment>
<gene>
    <name evidence="1" type="ORF">EZS27_009367</name>
</gene>
<evidence type="ECO:0000313" key="1">
    <source>
        <dbReference type="EMBL" id="KAA6342907.1"/>
    </source>
</evidence>
<proteinExistence type="predicted"/>